<keyword evidence="2" id="KW-1185">Reference proteome</keyword>
<protein>
    <submittedName>
        <fullName evidence="1">Uncharacterized protein</fullName>
    </submittedName>
</protein>
<dbReference type="Proteomes" id="UP001162483">
    <property type="component" value="Unassembled WGS sequence"/>
</dbReference>
<evidence type="ECO:0000313" key="1">
    <source>
        <dbReference type="EMBL" id="CAI9581021.1"/>
    </source>
</evidence>
<comment type="caution">
    <text evidence="1">The sequence shown here is derived from an EMBL/GenBank/DDBJ whole genome shotgun (WGS) entry which is preliminary data.</text>
</comment>
<organism evidence="1 2">
    <name type="scientific">Staurois parvus</name>
    <dbReference type="NCBI Taxonomy" id="386267"/>
    <lineage>
        <taxon>Eukaryota</taxon>
        <taxon>Metazoa</taxon>
        <taxon>Chordata</taxon>
        <taxon>Craniata</taxon>
        <taxon>Vertebrata</taxon>
        <taxon>Euteleostomi</taxon>
        <taxon>Amphibia</taxon>
        <taxon>Batrachia</taxon>
        <taxon>Anura</taxon>
        <taxon>Neobatrachia</taxon>
        <taxon>Ranoidea</taxon>
        <taxon>Ranidae</taxon>
        <taxon>Staurois</taxon>
    </lineage>
</organism>
<proteinExistence type="predicted"/>
<name>A0ABN9E806_9NEOB</name>
<reference evidence="1" key="1">
    <citation type="submission" date="2023-05" db="EMBL/GenBank/DDBJ databases">
        <authorList>
            <person name="Stuckert A."/>
        </authorList>
    </citation>
    <scope>NUCLEOTIDE SEQUENCE</scope>
</reference>
<sequence length="15" mass="1633">MCANEAALMGTDRLH</sequence>
<dbReference type="EMBL" id="CATNWA010015230">
    <property type="protein sequence ID" value="CAI9581021.1"/>
    <property type="molecule type" value="Genomic_DNA"/>
</dbReference>
<gene>
    <name evidence="1" type="ORF">SPARVUS_LOCUS9382049</name>
</gene>
<accession>A0ABN9E806</accession>
<evidence type="ECO:0000313" key="2">
    <source>
        <dbReference type="Proteomes" id="UP001162483"/>
    </source>
</evidence>